<feature type="signal peptide" evidence="2">
    <location>
        <begin position="1"/>
        <end position="25"/>
    </location>
</feature>
<reference evidence="3 4" key="1">
    <citation type="submission" date="2021-04" db="EMBL/GenBank/DDBJ databases">
        <title>Genome analysis of Polyangium sp.</title>
        <authorList>
            <person name="Li Y."/>
            <person name="Wang J."/>
        </authorList>
    </citation>
    <scope>NUCLEOTIDE SEQUENCE [LARGE SCALE GENOMIC DNA]</scope>
    <source>
        <strain evidence="3 4">SDU14</strain>
    </source>
</reference>
<gene>
    <name evidence="3" type="ORF">KEG57_13265</name>
</gene>
<sequence length="256" mass="26375">MNNAHSIFAVRFFSVALVAGSFVMAGCVASSESEEAAESVEQALIDESGALSIPGQNEMQLERAGDSLALVPNAAWKELAPGVWENGEQEGAGRIIAGAEGHKWAIEQAEKELSELQARSASQADEDPAVNDEIERLQAQLANLQETAKNIAAAPASLTVSCNIGFYTGPSSPVSGSYGAAALAQVSCTGGCEMFTISAQACTNFGCSPVYSSSRFVCSTPWTYGVTQSGTYGASCSSAASVSPPGIMSSWSGFCG</sequence>
<comment type="caution">
    <text evidence="3">The sequence shown here is derived from an EMBL/GenBank/DDBJ whole genome shotgun (WGS) entry which is preliminary data.</text>
</comment>
<accession>A0A9X3X4V9</accession>
<dbReference type="Proteomes" id="UP001151081">
    <property type="component" value="Unassembled WGS sequence"/>
</dbReference>
<evidence type="ECO:0000256" key="2">
    <source>
        <dbReference type="SAM" id="SignalP"/>
    </source>
</evidence>
<protein>
    <submittedName>
        <fullName evidence="3">Uncharacterized protein</fullName>
    </submittedName>
</protein>
<evidence type="ECO:0000313" key="4">
    <source>
        <dbReference type="Proteomes" id="UP001151081"/>
    </source>
</evidence>
<keyword evidence="4" id="KW-1185">Reference proteome</keyword>
<dbReference type="EMBL" id="JAGTJJ010000005">
    <property type="protein sequence ID" value="MDC3981476.1"/>
    <property type="molecule type" value="Genomic_DNA"/>
</dbReference>
<proteinExistence type="predicted"/>
<organism evidence="3 4">
    <name type="scientific">Polyangium jinanense</name>
    <dbReference type="NCBI Taxonomy" id="2829994"/>
    <lineage>
        <taxon>Bacteria</taxon>
        <taxon>Pseudomonadati</taxon>
        <taxon>Myxococcota</taxon>
        <taxon>Polyangia</taxon>
        <taxon>Polyangiales</taxon>
        <taxon>Polyangiaceae</taxon>
        <taxon>Polyangium</taxon>
    </lineage>
</organism>
<dbReference type="AlphaFoldDB" id="A0A9X3X4V9"/>
<evidence type="ECO:0000256" key="1">
    <source>
        <dbReference type="SAM" id="Coils"/>
    </source>
</evidence>
<evidence type="ECO:0000313" key="3">
    <source>
        <dbReference type="EMBL" id="MDC3981476.1"/>
    </source>
</evidence>
<keyword evidence="2" id="KW-0732">Signal</keyword>
<name>A0A9X3X4V9_9BACT</name>
<feature type="chain" id="PRO_5040835306" evidence="2">
    <location>
        <begin position="26"/>
        <end position="256"/>
    </location>
</feature>
<dbReference type="RefSeq" id="WP_272420144.1">
    <property type="nucleotide sequence ID" value="NZ_JAGTJJ010000005.1"/>
</dbReference>
<keyword evidence="1" id="KW-0175">Coiled coil</keyword>
<feature type="coiled-coil region" evidence="1">
    <location>
        <begin position="99"/>
        <end position="154"/>
    </location>
</feature>